<feature type="domain" description="KilA-N" evidence="1">
    <location>
        <begin position="1"/>
        <end position="113"/>
    </location>
</feature>
<sequence length="180" mass="20367">MQYPTNIVIENMPVRNTEFGTYNLNDLHKAAVAAKKAKLWQKPSKFLKADGIKGYVDEVTKELKSTLEQNQILRTIHGGSERGTWAHELIALRYAAWLSPAFELKVYQTFRSVILGQVSKFAQANLLELKYQSKKRRVSTAARIMNKWGVGGEKNLLESQRKLLAEEIQVTIPGLPEGKP</sequence>
<dbReference type="AlphaFoldDB" id="G9Y3R1"/>
<proteinExistence type="predicted"/>
<dbReference type="InterPro" id="IPR018004">
    <property type="entry name" value="KilA/APSES_HTH"/>
</dbReference>
<dbReference type="PROSITE" id="PS51301">
    <property type="entry name" value="KILA_N"/>
    <property type="match status" value="1"/>
</dbReference>
<dbReference type="RefSeq" id="WP_004090836.1">
    <property type="nucleotide sequence ID" value="NZ_JH417497.1"/>
</dbReference>
<evidence type="ECO:0000313" key="3">
    <source>
        <dbReference type="Proteomes" id="UP000005959"/>
    </source>
</evidence>
<dbReference type="Proteomes" id="UP000005959">
    <property type="component" value="Unassembled WGS sequence"/>
</dbReference>
<protein>
    <submittedName>
        <fullName evidence="2">KilA-N domain protein</fullName>
    </submittedName>
</protein>
<dbReference type="PATRIC" id="fig|1002364.3.peg.1097"/>
<gene>
    <name evidence="2" type="ORF">HMPREF0454_01191</name>
</gene>
<name>G9Y3R1_HAFAL</name>
<reference evidence="2 3" key="1">
    <citation type="submission" date="2011-08" db="EMBL/GenBank/DDBJ databases">
        <authorList>
            <person name="Weinstock G."/>
            <person name="Sodergren E."/>
            <person name="Clifton S."/>
            <person name="Fulton L."/>
            <person name="Fulton B."/>
            <person name="Courtney L."/>
            <person name="Fronick C."/>
            <person name="Harrison M."/>
            <person name="Strong C."/>
            <person name="Farmer C."/>
            <person name="Delahaunty K."/>
            <person name="Markovic C."/>
            <person name="Hall O."/>
            <person name="Minx P."/>
            <person name="Tomlinson C."/>
            <person name="Mitreva M."/>
            <person name="Hou S."/>
            <person name="Chen J."/>
            <person name="Wollam A."/>
            <person name="Pepin K.H."/>
            <person name="Johnson M."/>
            <person name="Bhonagiri V."/>
            <person name="Zhang X."/>
            <person name="Suruliraj S."/>
            <person name="Warren W."/>
            <person name="Chinwalla A."/>
            <person name="Mardis E.R."/>
            <person name="Wilson R.K."/>
        </authorList>
    </citation>
    <scope>NUCLEOTIDE SEQUENCE [LARGE SCALE GENOMIC DNA]</scope>
    <source>
        <strain evidence="2 3">ATCC 51873</strain>
    </source>
</reference>
<dbReference type="Pfam" id="PF04383">
    <property type="entry name" value="KilA-N"/>
    <property type="match status" value="1"/>
</dbReference>
<dbReference type="HOGENOM" id="CLU_046670_15_2_6"/>
<dbReference type="InterPro" id="IPR017880">
    <property type="entry name" value="KilA_N"/>
</dbReference>
<dbReference type="EMBL" id="AGCI01000019">
    <property type="protein sequence ID" value="EHM45255.1"/>
    <property type="molecule type" value="Genomic_DNA"/>
</dbReference>
<evidence type="ECO:0000313" key="2">
    <source>
        <dbReference type="EMBL" id="EHM45255.1"/>
    </source>
</evidence>
<dbReference type="SMART" id="SM01252">
    <property type="entry name" value="KilA-N"/>
    <property type="match status" value="1"/>
</dbReference>
<evidence type="ECO:0000259" key="1">
    <source>
        <dbReference type="PROSITE" id="PS51301"/>
    </source>
</evidence>
<accession>G9Y3R1</accession>
<organism evidence="2 3">
    <name type="scientific">Hafnia alvei ATCC 51873</name>
    <dbReference type="NCBI Taxonomy" id="1002364"/>
    <lineage>
        <taxon>Bacteria</taxon>
        <taxon>Pseudomonadati</taxon>
        <taxon>Pseudomonadota</taxon>
        <taxon>Gammaproteobacteria</taxon>
        <taxon>Enterobacterales</taxon>
        <taxon>Hafniaceae</taxon>
        <taxon>Hafnia</taxon>
    </lineage>
</organism>
<comment type="caution">
    <text evidence="2">The sequence shown here is derived from an EMBL/GenBank/DDBJ whole genome shotgun (WGS) entry which is preliminary data.</text>
</comment>